<sequence>MEIFWKRVQVIWSIVVDLCFQRLYTRHLPSSPADLLKLLHASNSNNHNHSKQLSDLTIIVTGATSGIGLHTAREFAMAGAHVVMACRNISAANDIASKWREEVNNDKMLNIEFLSRVRSYARDSYTAPLTNKPSSTLSIGYGVGFALLILCKEFWRSVDATGPAIGSSYQQCRDL</sequence>
<gene>
    <name evidence="3" type="ORF">C5167_036631</name>
</gene>
<dbReference type="InterPro" id="IPR002347">
    <property type="entry name" value="SDR_fam"/>
</dbReference>
<evidence type="ECO:0000256" key="1">
    <source>
        <dbReference type="ARBA" id="ARBA00006484"/>
    </source>
</evidence>
<dbReference type="Gene3D" id="3.40.50.720">
    <property type="entry name" value="NAD(P)-binding Rossmann-like Domain"/>
    <property type="match status" value="1"/>
</dbReference>
<evidence type="ECO:0000313" key="3">
    <source>
        <dbReference type="EMBL" id="RZC43678.1"/>
    </source>
</evidence>
<dbReference type="SUPFAM" id="SSF51735">
    <property type="entry name" value="NAD(P)-binding Rossmann-fold domains"/>
    <property type="match status" value="1"/>
</dbReference>
<dbReference type="Pfam" id="PF00106">
    <property type="entry name" value="adh_short"/>
    <property type="match status" value="1"/>
</dbReference>
<evidence type="ECO:0000313" key="4">
    <source>
        <dbReference type="Proteomes" id="UP000316621"/>
    </source>
</evidence>
<keyword evidence="4" id="KW-1185">Reference proteome</keyword>
<proteinExistence type="inferred from homology"/>
<dbReference type="EMBL" id="CM010715">
    <property type="protein sequence ID" value="RZC43678.1"/>
    <property type="molecule type" value="Genomic_DNA"/>
</dbReference>
<keyword evidence="2" id="KW-0560">Oxidoreductase</keyword>
<comment type="similarity">
    <text evidence="1">Belongs to the short-chain dehydrogenases/reductases (SDR) family.</text>
</comment>
<dbReference type="PANTHER" id="PTHR24320">
    <property type="entry name" value="RETINOL DEHYDROGENASE"/>
    <property type="match status" value="1"/>
</dbReference>
<dbReference type="Gramene" id="RZC43678">
    <property type="protein sequence ID" value="RZC43678"/>
    <property type="gene ID" value="C5167_036631"/>
</dbReference>
<evidence type="ECO:0000256" key="2">
    <source>
        <dbReference type="ARBA" id="ARBA00023002"/>
    </source>
</evidence>
<protein>
    <recommendedName>
        <fullName evidence="5">Protochlorophyllide reductase</fullName>
    </recommendedName>
</protein>
<dbReference type="GO" id="GO:0016491">
    <property type="term" value="F:oxidoreductase activity"/>
    <property type="evidence" value="ECO:0007669"/>
    <property type="project" value="UniProtKB-KW"/>
</dbReference>
<dbReference type="InterPro" id="IPR036291">
    <property type="entry name" value="NAD(P)-bd_dom_sf"/>
</dbReference>
<name>A0A4Y7I846_PAPSO</name>
<reference evidence="3 4" key="1">
    <citation type="journal article" date="2018" name="Science">
        <title>The opium poppy genome and morphinan production.</title>
        <authorList>
            <person name="Guo L."/>
            <person name="Winzer T."/>
            <person name="Yang X."/>
            <person name="Li Y."/>
            <person name="Ning Z."/>
            <person name="He Z."/>
            <person name="Teodor R."/>
            <person name="Lu Y."/>
            <person name="Bowser T.A."/>
            <person name="Graham I.A."/>
            <person name="Ye K."/>
        </authorList>
    </citation>
    <scope>NUCLEOTIDE SEQUENCE [LARGE SCALE GENOMIC DNA]</scope>
    <source>
        <strain evidence="4">cv. HN1</strain>
        <tissue evidence="3">Leaves</tissue>
    </source>
</reference>
<dbReference type="PANTHER" id="PTHR24320:SF148">
    <property type="entry name" value="NAD(P)-BINDING ROSSMANN-FOLD SUPERFAMILY PROTEIN"/>
    <property type="match status" value="1"/>
</dbReference>
<organism evidence="3 4">
    <name type="scientific">Papaver somniferum</name>
    <name type="common">Opium poppy</name>
    <dbReference type="NCBI Taxonomy" id="3469"/>
    <lineage>
        <taxon>Eukaryota</taxon>
        <taxon>Viridiplantae</taxon>
        <taxon>Streptophyta</taxon>
        <taxon>Embryophyta</taxon>
        <taxon>Tracheophyta</taxon>
        <taxon>Spermatophyta</taxon>
        <taxon>Magnoliopsida</taxon>
        <taxon>Ranunculales</taxon>
        <taxon>Papaveraceae</taxon>
        <taxon>Papaveroideae</taxon>
        <taxon>Papaver</taxon>
    </lineage>
</organism>
<accession>A0A4Y7I846</accession>
<dbReference type="Proteomes" id="UP000316621">
    <property type="component" value="Chromosome 1"/>
</dbReference>
<evidence type="ECO:0008006" key="5">
    <source>
        <dbReference type="Google" id="ProtNLM"/>
    </source>
</evidence>
<dbReference type="AlphaFoldDB" id="A0A4Y7I846"/>
<dbReference type="STRING" id="3469.A0A4Y7I846"/>